<keyword evidence="2" id="KW-1185">Reference proteome</keyword>
<evidence type="ECO:0000313" key="2">
    <source>
        <dbReference type="Proteomes" id="UP001177021"/>
    </source>
</evidence>
<protein>
    <submittedName>
        <fullName evidence="1">Uncharacterized protein</fullName>
    </submittedName>
</protein>
<gene>
    <name evidence="1" type="ORF">MILVUS5_LOCUS21693</name>
</gene>
<sequence>KSTIRSPNFSNDKSFLFTIPITHLFQSLQIPKSPSLHHSVSGKIHFSFIRSFSRSVSNNEASLSLLRCGVPVSAIPPPPELSLTSTRSSPLAVDYHHSAAISLEEAAVFKAIWKYPAPSKVSALLLKLQHDRIPTKVNLYRRQTAIKLVLFVKTVLKLRFIYCCIAIFQSVFGAVCLIVIWALWQHRNQIVFENGDTDAAAVIKSVKTSSGKWWNGRSKGSPCLL</sequence>
<feature type="non-terminal residue" evidence="1">
    <location>
        <position position="1"/>
    </location>
</feature>
<organism evidence="1 2">
    <name type="scientific">Trifolium pratense</name>
    <name type="common">Red clover</name>
    <dbReference type="NCBI Taxonomy" id="57577"/>
    <lineage>
        <taxon>Eukaryota</taxon>
        <taxon>Viridiplantae</taxon>
        <taxon>Streptophyta</taxon>
        <taxon>Embryophyta</taxon>
        <taxon>Tracheophyta</taxon>
        <taxon>Spermatophyta</taxon>
        <taxon>Magnoliopsida</taxon>
        <taxon>eudicotyledons</taxon>
        <taxon>Gunneridae</taxon>
        <taxon>Pentapetalae</taxon>
        <taxon>rosids</taxon>
        <taxon>fabids</taxon>
        <taxon>Fabales</taxon>
        <taxon>Fabaceae</taxon>
        <taxon>Papilionoideae</taxon>
        <taxon>50 kb inversion clade</taxon>
        <taxon>NPAAA clade</taxon>
        <taxon>Hologalegina</taxon>
        <taxon>IRL clade</taxon>
        <taxon>Trifolieae</taxon>
        <taxon>Trifolium</taxon>
    </lineage>
</organism>
<accession>A0ACB0KE15</accession>
<evidence type="ECO:0000313" key="1">
    <source>
        <dbReference type="EMBL" id="CAJ2654578.1"/>
    </source>
</evidence>
<reference evidence="1" key="1">
    <citation type="submission" date="2023-10" db="EMBL/GenBank/DDBJ databases">
        <authorList>
            <person name="Rodriguez Cubillos JULIANA M."/>
            <person name="De Vega J."/>
        </authorList>
    </citation>
    <scope>NUCLEOTIDE SEQUENCE</scope>
</reference>
<dbReference type="EMBL" id="CASHSV030000206">
    <property type="protein sequence ID" value="CAJ2654578.1"/>
    <property type="molecule type" value="Genomic_DNA"/>
</dbReference>
<name>A0ACB0KE15_TRIPR</name>
<proteinExistence type="predicted"/>
<dbReference type="Proteomes" id="UP001177021">
    <property type="component" value="Unassembled WGS sequence"/>
</dbReference>
<comment type="caution">
    <text evidence="1">The sequence shown here is derived from an EMBL/GenBank/DDBJ whole genome shotgun (WGS) entry which is preliminary data.</text>
</comment>